<protein>
    <submittedName>
        <fullName evidence="1">Uncharacterized protein</fullName>
    </submittedName>
</protein>
<proteinExistence type="predicted"/>
<evidence type="ECO:0000313" key="1">
    <source>
        <dbReference type="EMBL" id="CAK77388.1"/>
    </source>
</evidence>
<dbReference type="InParanoid" id="A0D2X1"/>
<sequence>MFQTTRGNPPVSQNFSFFSLQHHKFLNIDFMKNLIDLKNNKLDYNYQNNQLQTTSSNYNNHIMIKQQIQEFLCTPTSIMHNNISIPIADYSQHIHYLDEQLQNSLIPLVNLEIAFDICSIIAGISTKMPESGTPQTTTLADNLDLIQSTQKQADILSIRRLLPVLPFIIHHLNLTTMIQLFNLLQNIIFHYCILQDQIYILDGLKILNKFYVFYHNNLGEIIFQLQQYSFAVWFSQTIHDKTFVFLNFQCFPRLSLIKIN</sequence>
<keyword evidence="2" id="KW-1185">Reference proteome</keyword>
<evidence type="ECO:0000313" key="2">
    <source>
        <dbReference type="Proteomes" id="UP000000600"/>
    </source>
</evidence>
<name>A0D2X1_PARTE</name>
<organism evidence="1 2">
    <name type="scientific">Paramecium tetraurelia</name>
    <dbReference type="NCBI Taxonomy" id="5888"/>
    <lineage>
        <taxon>Eukaryota</taxon>
        <taxon>Sar</taxon>
        <taxon>Alveolata</taxon>
        <taxon>Ciliophora</taxon>
        <taxon>Intramacronucleata</taxon>
        <taxon>Oligohymenophorea</taxon>
        <taxon>Peniculida</taxon>
        <taxon>Parameciidae</taxon>
        <taxon>Paramecium</taxon>
    </lineage>
</organism>
<dbReference type="KEGG" id="ptm:GSPATT00039216001"/>
<dbReference type="GeneID" id="5030569"/>
<dbReference type="AlphaFoldDB" id="A0D2X1"/>
<accession>A0D2X1</accession>
<gene>
    <name evidence="1" type="ORF">GSPATT00039216001</name>
</gene>
<reference evidence="1 2" key="1">
    <citation type="journal article" date="2006" name="Nature">
        <title>Global trends of whole-genome duplications revealed by the ciliate Paramecium tetraurelia.</title>
        <authorList>
            <consortium name="Genoscope"/>
            <person name="Aury J.-M."/>
            <person name="Jaillon O."/>
            <person name="Duret L."/>
            <person name="Noel B."/>
            <person name="Jubin C."/>
            <person name="Porcel B.M."/>
            <person name="Segurens B."/>
            <person name="Daubin V."/>
            <person name="Anthouard V."/>
            <person name="Aiach N."/>
            <person name="Arnaiz O."/>
            <person name="Billaut A."/>
            <person name="Beisson J."/>
            <person name="Blanc I."/>
            <person name="Bouhouche K."/>
            <person name="Camara F."/>
            <person name="Duharcourt S."/>
            <person name="Guigo R."/>
            <person name="Gogendeau D."/>
            <person name="Katinka M."/>
            <person name="Keller A.-M."/>
            <person name="Kissmehl R."/>
            <person name="Klotz C."/>
            <person name="Koll F."/>
            <person name="Le Moue A."/>
            <person name="Lepere C."/>
            <person name="Malinsky S."/>
            <person name="Nowacki M."/>
            <person name="Nowak J.K."/>
            <person name="Plattner H."/>
            <person name="Poulain J."/>
            <person name="Ruiz F."/>
            <person name="Serrano V."/>
            <person name="Zagulski M."/>
            <person name="Dessen P."/>
            <person name="Betermier M."/>
            <person name="Weissenbach J."/>
            <person name="Scarpelli C."/>
            <person name="Schachter V."/>
            <person name="Sperling L."/>
            <person name="Meyer E."/>
            <person name="Cohen J."/>
            <person name="Wincker P."/>
        </authorList>
    </citation>
    <scope>NUCLEOTIDE SEQUENCE [LARGE SCALE GENOMIC DNA]</scope>
    <source>
        <strain evidence="1 2">Stock d4-2</strain>
    </source>
</reference>
<dbReference type="EMBL" id="CT868272">
    <property type="protein sequence ID" value="CAK77388.1"/>
    <property type="molecule type" value="Genomic_DNA"/>
</dbReference>
<dbReference type="Proteomes" id="UP000000600">
    <property type="component" value="Unassembled WGS sequence"/>
</dbReference>
<dbReference type="RefSeq" id="XP_001444785.1">
    <property type="nucleotide sequence ID" value="XM_001444748.1"/>
</dbReference>
<dbReference type="HOGENOM" id="CLU_1071393_0_0_1"/>